<reference evidence="1" key="1">
    <citation type="submission" date="2020-05" db="EMBL/GenBank/DDBJ databases">
        <title>Large-scale comparative analyses of tick genomes elucidate their genetic diversity and vector capacities.</title>
        <authorList>
            <person name="Jia N."/>
            <person name="Wang J."/>
            <person name="Shi W."/>
            <person name="Du L."/>
            <person name="Sun Y."/>
            <person name="Zhan W."/>
            <person name="Jiang J."/>
            <person name="Wang Q."/>
            <person name="Zhang B."/>
            <person name="Ji P."/>
            <person name="Sakyi L.B."/>
            <person name="Cui X."/>
            <person name="Yuan T."/>
            <person name="Jiang B."/>
            <person name="Yang W."/>
            <person name="Lam T.T.-Y."/>
            <person name="Chang Q."/>
            <person name="Ding S."/>
            <person name="Wang X."/>
            <person name="Zhu J."/>
            <person name="Ruan X."/>
            <person name="Zhao L."/>
            <person name="Wei J."/>
            <person name="Que T."/>
            <person name="Du C."/>
            <person name="Cheng J."/>
            <person name="Dai P."/>
            <person name="Han X."/>
            <person name="Huang E."/>
            <person name="Gao Y."/>
            <person name="Liu J."/>
            <person name="Shao H."/>
            <person name="Ye R."/>
            <person name="Li L."/>
            <person name="Wei W."/>
            <person name="Wang X."/>
            <person name="Wang C."/>
            <person name="Yang T."/>
            <person name="Huo Q."/>
            <person name="Li W."/>
            <person name="Guo W."/>
            <person name="Chen H."/>
            <person name="Zhou L."/>
            <person name="Ni X."/>
            <person name="Tian J."/>
            <person name="Zhou Y."/>
            <person name="Sheng Y."/>
            <person name="Liu T."/>
            <person name="Pan Y."/>
            <person name="Xia L."/>
            <person name="Li J."/>
            <person name="Zhao F."/>
            <person name="Cao W."/>
        </authorList>
    </citation>
    <scope>NUCLEOTIDE SEQUENCE</scope>
    <source>
        <strain evidence="1">Hyas-2018</strain>
    </source>
</reference>
<sequence length="208" mass="24050">MSELQDKERKKIMDSEYCERTERYLRAIDKASKDLCDKFRQRCSDALQPLELQKYGIKKSSLDRCINSFADQLLSHISAECRVIVDDLELDEKLRSLSHLIEEQERFKGTPGWRPSGNPSEDVEDHLRQLYERHMNDLTATLRESQEKTNALEAQVANGNKDLERISAEIDFMVAKLDKIGNAACHLQKQLSQTYGKTDAIKEFHDES</sequence>
<evidence type="ECO:0000313" key="1">
    <source>
        <dbReference type="EMBL" id="KAH6937550.1"/>
    </source>
</evidence>
<dbReference type="Proteomes" id="UP000821845">
    <property type="component" value="Chromosome 2"/>
</dbReference>
<keyword evidence="2" id="KW-1185">Reference proteome</keyword>
<gene>
    <name evidence="1" type="ORF">HPB50_001703</name>
</gene>
<organism evidence="1 2">
    <name type="scientific">Hyalomma asiaticum</name>
    <name type="common">Tick</name>
    <dbReference type="NCBI Taxonomy" id="266040"/>
    <lineage>
        <taxon>Eukaryota</taxon>
        <taxon>Metazoa</taxon>
        <taxon>Ecdysozoa</taxon>
        <taxon>Arthropoda</taxon>
        <taxon>Chelicerata</taxon>
        <taxon>Arachnida</taxon>
        <taxon>Acari</taxon>
        <taxon>Parasitiformes</taxon>
        <taxon>Ixodida</taxon>
        <taxon>Ixodoidea</taxon>
        <taxon>Ixodidae</taxon>
        <taxon>Hyalomminae</taxon>
        <taxon>Hyalomma</taxon>
    </lineage>
</organism>
<evidence type="ECO:0000313" key="2">
    <source>
        <dbReference type="Proteomes" id="UP000821845"/>
    </source>
</evidence>
<protein>
    <submittedName>
        <fullName evidence="1">Uncharacterized protein</fullName>
    </submittedName>
</protein>
<accession>A0ACB7SSF2</accession>
<comment type="caution">
    <text evidence="1">The sequence shown here is derived from an EMBL/GenBank/DDBJ whole genome shotgun (WGS) entry which is preliminary data.</text>
</comment>
<dbReference type="EMBL" id="CM023482">
    <property type="protein sequence ID" value="KAH6937550.1"/>
    <property type="molecule type" value="Genomic_DNA"/>
</dbReference>
<name>A0ACB7SSF2_HYAAI</name>
<proteinExistence type="predicted"/>